<evidence type="ECO:0000256" key="4">
    <source>
        <dbReference type="PROSITE-ProRule" id="PRU00470"/>
    </source>
</evidence>
<proteinExistence type="predicted"/>
<name>A0AAD8JKL6_9APIA</name>
<dbReference type="AlphaFoldDB" id="A0AAD8JKL6"/>
<dbReference type="PROSITE" id="PS51141">
    <property type="entry name" value="ZF_SBP"/>
    <property type="match status" value="1"/>
</dbReference>
<reference evidence="6" key="1">
    <citation type="submission" date="2023-02" db="EMBL/GenBank/DDBJ databases">
        <title>Genome of toxic invasive species Heracleum sosnowskyi carries increased number of genes despite the absence of recent whole-genome duplications.</title>
        <authorList>
            <person name="Schelkunov M."/>
            <person name="Shtratnikova V."/>
            <person name="Makarenko M."/>
            <person name="Klepikova A."/>
            <person name="Omelchenko D."/>
            <person name="Novikova G."/>
            <person name="Obukhova E."/>
            <person name="Bogdanov V."/>
            <person name="Penin A."/>
            <person name="Logacheva M."/>
        </authorList>
    </citation>
    <scope>NUCLEOTIDE SEQUENCE</scope>
    <source>
        <strain evidence="6">Hsosn_3</strain>
        <tissue evidence="6">Leaf</tissue>
    </source>
</reference>
<dbReference type="GO" id="GO:0005634">
    <property type="term" value="C:nucleus"/>
    <property type="evidence" value="ECO:0007669"/>
    <property type="project" value="InterPro"/>
</dbReference>
<comment type="caution">
    <text evidence="6">The sequence shown here is derived from an EMBL/GenBank/DDBJ whole genome shotgun (WGS) entry which is preliminary data.</text>
</comment>
<dbReference type="Proteomes" id="UP001237642">
    <property type="component" value="Unassembled WGS sequence"/>
</dbReference>
<keyword evidence="1" id="KW-0479">Metal-binding</keyword>
<gene>
    <name evidence="6" type="ORF">POM88_003956</name>
</gene>
<protein>
    <submittedName>
        <fullName evidence="6">Squamosa promoter-binding-like protein 13A</fullName>
    </submittedName>
</protein>
<dbReference type="Pfam" id="PF03110">
    <property type="entry name" value="SBP"/>
    <property type="match status" value="1"/>
</dbReference>
<sequence>MDWVTKASEWDVIGLCEEEYNSHFVAPSACISLVDCKNGDDLLNDLRIGRLGDVQDGAMDRSKEPKGLPLLLLPLESKKTCAVSCVRKVSCLVDGCLADLSKCREYHRRHRVCERHSKIPVVTIKGREQRFCQQCSRFHSLGEFDDVKRSCRKRLDCHNRRRRKSQPESLYMSSQGCLSDYRGGSWFQFSGPQAYGSSRSTNNGINISWPGNNNSNQLHSSQTFSGTDKECLFLTATNTVKGAYKKPEVAISQKLANPNFTSARDCIHLNVFDKLTHMEESRRALSLLSTNQTQAVRNITSPFSAQRDIFNTQPTDTNLQFNELYPYSYPRVMDEKPVGAVVTPDGSNIFDCSTDAVSPLF</sequence>
<feature type="domain" description="SBP-type" evidence="5">
    <location>
        <begin position="88"/>
        <end position="165"/>
    </location>
</feature>
<dbReference type="GO" id="GO:0008270">
    <property type="term" value="F:zinc ion binding"/>
    <property type="evidence" value="ECO:0007669"/>
    <property type="project" value="UniProtKB-KW"/>
</dbReference>
<dbReference type="GO" id="GO:0003677">
    <property type="term" value="F:DNA binding"/>
    <property type="evidence" value="ECO:0007669"/>
    <property type="project" value="InterPro"/>
</dbReference>
<dbReference type="Gene3D" id="4.10.1100.10">
    <property type="entry name" value="Transcription factor, SBP-box domain"/>
    <property type="match status" value="1"/>
</dbReference>
<keyword evidence="7" id="KW-1185">Reference proteome</keyword>
<evidence type="ECO:0000256" key="2">
    <source>
        <dbReference type="ARBA" id="ARBA00022771"/>
    </source>
</evidence>
<keyword evidence="3" id="KW-0862">Zinc</keyword>
<evidence type="ECO:0000259" key="5">
    <source>
        <dbReference type="PROSITE" id="PS51141"/>
    </source>
</evidence>
<dbReference type="InterPro" id="IPR004333">
    <property type="entry name" value="SBP_dom"/>
</dbReference>
<dbReference type="InterPro" id="IPR044817">
    <property type="entry name" value="SBP-like"/>
</dbReference>
<reference evidence="6" key="2">
    <citation type="submission" date="2023-05" db="EMBL/GenBank/DDBJ databases">
        <authorList>
            <person name="Schelkunov M.I."/>
        </authorList>
    </citation>
    <scope>NUCLEOTIDE SEQUENCE</scope>
    <source>
        <strain evidence="6">Hsosn_3</strain>
        <tissue evidence="6">Leaf</tissue>
    </source>
</reference>
<evidence type="ECO:0000256" key="1">
    <source>
        <dbReference type="ARBA" id="ARBA00022723"/>
    </source>
</evidence>
<evidence type="ECO:0000313" key="6">
    <source>
        <dbReference type="EMBL" id="KAK1404351.1"/>
    </source>
</evidence>
<evidence type="ECO:0000256" key="3">
    <source>
        <dbReference type="ARBA" id="ARBA00022833"/>
    </source>
</evidence>
<evidence type="ECO:0000313" key="7">
    <source>
        <dbReference type="Proteomes" id="UP001237642"/>
    </source>
</evidence>
<dbReference type="SUPFAM" id="SSF103612">
    <property type="entry name" value="SBT domain"/>
    <property type="match status" value="1"/>
</dbReference>
<dbReference type="EMBL" id="JAUIZM010000001">
    <property type="protein sequence ID" value="KAK1404351.1"/>
    <property type="molecule type" value="Genomic_DNA"/>
</dbReference>
<dbReference type="InterPro" id="IPR036893">
    <property type="entry name" value="SBP_sf"/>
</dbReference>
<keyword evidence="2 4" id="KW-0863">Zinc-finger</keyword>
<accession>A0AAD8JKL6</accession>
<organism evidence="6 7">
    <name type="scientific">Heracleum sosnowskyi</name>
    <dbReference type="NCBI Taxonomy" id="360622"/>
    <lineage>
        <taxon>Eukaryota</taxon>
        <taxon>Viridiplantae</taxon>
        <taxon>Streptophyta</taxon>
        <taxon>Embryophyta</taxon>
        <taxon>Tracheophyta</taxon>
        <taxon>Spermatophyta</taxon>
        <taxon>Magnoliopsida</taxon>
        <taxon>eudicotyledons</taxon>
        <taxon>Gunneridae</taxon>
        <taxon>Pentapetalae</taxon>
        <taxon>asterids</taxon>
        <taxon>campanulids</taxon>
        <taxon>Apiales</taxon>
        <taxon>Apiaceae</taxon>
        <taxon>Apioideae</taxon>
        <taxon>apioid superclade</taxon>
        <taxon>Tordylieae</taxon>
        <taxon>Tordyliinae</taxon>
        <taxon>Heracleum</taxon>
    </lineage>
</organism>
<dbReference type="PANTHER" id="PTHR31251">
    <property type="entry name" value="SQUAMOSA PROMOTER-BINDING-LIKE PROTEIN 4"/>
    <property type="match status" value="1"/>
</dbReference>
<dbReference type="PANTHER" id="PTHR31251:SF208">
    <property type="entry name" value="SQUAMOSA PROMOTER-BINDING-LIKE PROTEIN 18"/>
    <property type="match status" value="1"/>
</dbReference>